<evidence type="ECO:0000256" key="1">
    <source>
        <dbReference type="SAM" id="Phobius"/>
    </source>
</evidence>
<dbReference type="STRING" id="453.Lfee_1926"/>
<feature type="transmembrane region" description="Helical" evidence="1">
    <location>
        <begin position="12"/>
        <end position="29"/>
    </location>
</feature>
<dbReference type="RefSeq" id="WP_058446191.1">
    <property type="nucleotide sequence ID" value="NZ_CAAAHT010000007.1"/>
</dbReference>
<sequence length="114" mass="13065">MNYREKLSNVNALRVYAMVFLILYDRHYFFSLCYRKGAGLSTTFVPFYFNAGCLYLALSTILLTGVLLLLLTALLFGIYRFFSKKNTPPLLVSLLIIVLVTWLLHLLSPFSLVT</sequence>
<proteinExistence type="predicted"/>
<organism evidence="2 4">
    <name type="scientific">Legionella feeleii</name>
    <dbReference type="NCBI Taxonomy" id="453"/>
    <lineage>
        <taxon>Bacteria</taxon>
        <taxon>Pseudomonadati</taxon>
        <taxon>Pseudomonadota</taxon>
        <taxon>Gammaproteobacteria</taxon>
        <taxon>Legionellales</taxon>
        <taxon>Legionellaceae</taxon>
        <taxon>Legionella</taxon>
    </lineage>
</organism>
<dbReference type="Proteomes" id="UP000251942">
    <property type="component" value="Unassembled WGS sequence"/>
</dbReference>
<reference evidence="2 4" key="1">
    <citation type="submission" date="2015-11" db="EMBL/GenBank/DDBJ databases">
        <title>Genomic analysis of 38 Legionella species identifies large and diverse effector repertoires.</title>
        <authorList>
            <person name="Burstein D."/>
            <person name="Amaro F."/>
            <person name="Zusman T."/>
            <person name="Lifshitz Z."/>
            <person name="Cohen O."/>
            <person name="Gilbert J.A."/>
            <person name="Pupko T."/>
            <person name="Shuman H.A."/>
            <person name="Segal G."/>
        </authorList>
    </citation>
    <scope>NUCLEOTIDE SEQUENCE [LARGE SCALE GENOMIC DNA]</scope>
    <source>
        <strain evidence="2 4">WO-44C</strain>
    </source>
</reference>
<keyword evidence="1" id="KW-0472">Membrane</keyword>
<dbReference type="Proteomes" id="UP000054698">
    <property type="component" value="Unassembled WGS sequence"/>
</dbReference>
<evidence type="ECO:0000313" key="4">
    <source>
        <dbReference type="Proteomes" id="UP000054698"/>
    </source>
</evidence>
<name>A0A0W0TN94_9GAMM</name>
<dbReference type="OrthoDB" id="5654044at2"/>
<keyword evidence="1" id="KW-1133">Transmembrane helix</keyword>
<dbReference type="AlphaFoldDB" id="A0A0W0TN94"/>
<evidence type="ECO:0000313" key="5">
    <source>
        <dbReference type="Proteomes" id="UP000251942"/>
    </source>
</evidence>
<feature type="transmembrane region" description="Helical" evidence="1">
    <location>
        <begin position="90"/>
        <end position="108"/>
    </location>
</feature>
<keyword evidence="4" id="KW-1185">Reference proteome</keyword>
<evidence type="ECO:0000313" key="3">
    <source>
        <dbReference type="EMBL" id="SPX61624.1"/>
    </source>
</evidence>
<dbReference type="EMBL" id="LNYB01000080">
    <property type="protein sequence ID" value="KTC97014.1"/>
    <property type="molecule type" value="Genomic_DNA"/>
</dbReference>
<evidence type="ECO:0000313" key="2">
    <source>
        <dbReference type="EMBL" id="KTC97014.1"/>
    </source>
</evidence>
<gene>
    <name evidence="2" type="ORF">Lfee_1926</name>
    <name evidence="3" type="ORF">NCTC12022_02367</name>
</gene>
<dbReference type="EMBL" id="UASS01000022">
    <property type="protein sequence ID" value="SPX61624.1"/>
    <property type="molecule type" value="Genomic_DNA"/>
</dbReference>
<accession>A0A0W0TN94</accession>
<feature type="transmembrane region" description="Helical" evidence="1">
    <location>
        <begin position="49"/>
        <end position="78"/>
    </location>
</feature>
<keyword evidence="1" id="KW-0812">Transmembrane</keyword>
<protein>
    <submittedName>
        <fullName evidence="2">Uncharacterized protein</fullName>
    </submittedName>
</protein>
<reference evidence="3 5" key="2">
    <citation type="submission" date="2018-06" db="EMBL/GenBank/DDBJ databases">
        <authorList>
            <consortium name="Pathogen Informatics"/>
            <person name="Doyle S."/>
        </authorList>
    </citation>
    <scope>NUCLEOTIDE SEQUENCE [LARGE SCALE GENOMIC DNA]</scope>
    <source>
        <strain evidence="3 5">NCTC12022</strain>
    </source>
</reference>
<dbReference type="PATRIC" id="fig|453.4.peg.2110"/>